<dbReference type="Pfam" id="PF07508">
    <property type="entry name" value="Recombinase"/>
    <property type="match status" value="1"/>
</dbReference>
<dbReference type="CDD" id="cd00338">
    <property type="entry name" value="Ser_Recombinase"/>
    <property type="match status" value="1"/>
</dbReference>
<dbReference type="SUPFAM" id="SSF53041">
    <property type="entry name" value="Resolvase-like"/>
    <property type="match status" value="1"/>
</dbReference>
<evidence type="ECO:0000313" key="3">
    <source>
        <dbReference type="EMBL" id="PYI39804.1"/>
    </source>
</evidence>
<name>A0A2V5IZC8_9MICC</name>
<dbReference type="InterPro" id="IPR011109">
    <property type="entry name" value="DNA_bind_recombinase_dom"/>
</dbReference>
<dbReference type="PROSITE" id="PS51736">
    <property type="entry name" value="RECOMBINASES_3"/>
    <property type="match status" value="1"/>
</dbReference>
<proteinExistence type="predicted"/>
<gene>
    <name evidence="3" type="ORF">CVS30_03855</name>
</gene>
<dbReference type="InterPro" id="IPR036162">
    <property type="entry name" value="Resolvase-like_N_sf"/>
</dbReference>
<evidence type="ECO:0000259" key="2">
    <source>
        <dbReference type="PROSITE" id="PS51737"/>
    </source>
</evidence>
<keyword evidence="4" id="KW-1185">Reference proteome</keyword>
<organism evidence="3 4">
    <name type="scientific">Arthrobacter psychrolactophilus</name>
    <dbReference type="NCBI Taxonomy" id="92442"/>
    <lineage>
        <taxon>Bacteria</taxon>
        <taxon>Bacillati</taxon>
        <taxon>Actinomycetota</taxon>
        <taxon>Actinomycetes</taxon>
        <taxon>Micrococcales</taxon>
        <taxon>Micrococcaceae</taxon>
        <taxon>Arthrobacter</taxon>
    </lineage>
</organism>
<evidence type="ECO:0008006" key="5">
    <source>
        <dbReference type="Google" id="ProtNLM"/>
    </source>
</evidence>
<dbReference type="RefSeq" id="WP_110483977.1">
    <property type="nucleotide sequence ID" value="NZ_QJVC01000002.1"/>
</dbReference>
<dbReference type="Proteomes" id="UP000247980">
    <property type="component" value="Unassembled WGS sequence"/>
</dbReference>
<feature type="domain" description="Resolvase/invertase-type recombinase catalytic" evidence="1">
    <location>
        <begin position="7"/>
        <end position="155"/>
    </location>
</feature>
<dbReference type="SMART" id="SM00857">
    <property type="entry name" value="Resolvase"/>
    <property type="match status" value="1"/>
</dbReference>
<sequence length="470" mass="51324">MSPSAVTAAIYCRISKDRAGGGLGVARQEQDCREIAASLGWDISRVYVDNDISAYSGKPRPSYRELLEAMRAGHVQAVIAWHTDRLHRSPLELEEYIDISEKGGITTQTVKAGELDLSTPSGRAVARTLGAWARYESEHKSERGKRKQLQLATAGKFTGGPIPYGWEMVGKVPVIVEGDAVEIRKAVNSIIAGASIGSIVRDLNARGVLTRRGQVWTSTSVRNLVMRPTNAGLSSYHGEILGASVFPPIVSEDQWRTASAIVKDPSRRSAFDSKVKHLLAGMLRCGTCGGAMKTSSRMQGTSSRTTSHYYKCITRGDGHSFQTAAPVEDLVSKVTVAHLENQQSQGKMSFPDDEAKLAKLRTEALTLRGRLDESANSFADGIITAKQLETITTRVREQLDKTTASMSALGHGSPLPPPNVANIRDWWAAVGIERQRAIIDSIMAIYVDPIRKSAPRTFDPERIRIEWKTA</sequence>
<dbReference type="Pfam" id="PF00239">
    <property type="entry name" value="Resolvase"/>
    <property type="match status" value="1"/>
</dbReference>
<protein>
    <recommendedName>
        <fullName evidence="5">Recombinase family protein</fullName>
    </recommendedName>
</protein>
<dbReference type="EMBL" id="QJVC01000002">
    <property type="protein sequence ID" value="PYI39804.1"/>
    <property type="molecule type" value="Genomic_DNA"/>
</dbReference>
<dbReference type="AlphaFoldDB" id="A0A2V5IZC8"/>
<dbReference type="PANTHER" id="PTHR30461">
    <property type="entry name" value="DNA-INVERTASE FROM LAMBDOID PROPHAGE"/>
    <property type="match status" value="1"/>
</dbReference>
<comment type="caution">
    <text evidence="3">The sequence shown here is derived from an EMBL/GenBank/DDBJ whole genome shotgun (WGS) entry which is preliminary data.</text>
</comment>
<dbReference type="GO" id="GO:0003677">
    <property type="term" value="F:DNA binding"/>
    <property type="evidence" value="ECO:0007669"/>
    <property type="project" value="InterPro"/>
</dbReference>
<evidence type="ECO:0000259" key="1">
    <source>
        <dbReference type="PROSITE" id="PS51736"/>
    </source>
</evidence>
<dbReference type="InterPro" id="IPR025827">
    <property type="entry name" value="Zn_ribbon_recom_dom"/>
</dbReference>
<dbReference type="Gene3D" id="3.40.50.1390">
    <property type="entry name" value="Resolvase, N-terminal catalytic domain"/>
    <property type="match status" value="1"/>
</dbReference>
<accession>A0A2V5IZC8</accession>
<evidence type="ECO:0000313" key="4">
    <source>
        <dbReference type="Proteomes" id="UP000247980"/>
    </source>
</evidence>
<feature type="domain" description="Recombinase" evidence="2">
    <location>
        <begin position="163"/>
        <end position="268"/>
    </location>
</feature>
<dbReference type="OrthoDB" id="4500247at2"/>
<dbReference type="PROSITE" id="PS51737">
    <property type="entry name" value="RECOMBINASE_DNA_BIND"/>
    <property type="match status" value="1"/>
</dbReference>
<dbReference type="InterPro" id="IPR038109">
    <property type="entry name" value="DNA_bind_recomb_sf"/>
</dbReference>
<dbReference type="Pfam" id="PF13408">
    <property type="entry name" value="Zn_ribbon_recom"/>
    <property type="match status" value="1"/>
</dbReference>
<dbReference type="InterPro" id="IPR006119">
    <property type="entry name" value="Resolv_N"/>
</dbReference>
<reference evidence="3 4" key="1">
    <citation type="submission" date="2018-05" db="EMBL/GenBank/DDBJ databases">
        <title>Genetic diversity of glacier-inhabiting Cryobacterium bacteria in China and description of Cryobacterium mengkeensis sp. nov. and Arthrobacter glacialis sp. nov.</title>
        <authorList>
            <person name="Liu Q."/>
            <person name="Xin Y.-H."/>
        </authorList>
    </citation>
    <scope>NUCLEOTIDE SEQUENCE [LARGE SCALE GENOMIC DNA]</scope>
    <source>
        <strain evidence="3 4">B7</strain>
    </source>
</reference>
<dbReference type="InterPro" id="IPR050639">
    <property type="entry name" value="SSR_resolvase"/>
</dbReference>
<dbReference type="PANTHER" id="PTHR30461:SF23">
    <property type="entry name" value="DNA RECOMBINASE-RELATED"/>
    <property type="match status" value="1"/>
</dbReference>
<dbReference type="Gene3D" id="3.90.1750.20">
    <property type="entry name" value="Putative Large Serine Recombinase, Chain B, Domain 2"/>
    <property type="match status" value="1"/>
</dbReference>
<dbReference type="GO" id="GO:0000150">
    <property type="term" value="F:DNA strand exchange activity"/>
    <property type="evidence" value="ECO:0007669"/>
    <property type="project" value="InterPro"/>
</dbReference>